<dbReference type="AlphaFoldDB" id="A0A073IN35"/>
<comment type="caution">
    <text evidence="1">The sequence shown here is derived from an EMBL/GenBank/DDBJ whole genome shotgun (WGS) entry which is preliminary data.</text>
</comment>
<dbReference type="EMBL" id="JMKI01000060">
    <property type="protein sequence ID" value="KEJ91139.1"/>
    <property type="molecule type" value="Genomic_DNA"/>
</dbReference>
<protein>
    <recommendedName>
        <fullName evidence="3">Prophage tail endopeptidase domain-containing protein</fullName>
    </recommendedName>
</protein>
<dbReference type="Proteomes" id="UP000027665">
    <property type="component" value="Unassembled WGS sequence"/>
</dbReference>
<proteinExistence type="predicted"/>
<organism evidence="1 2">
    <name type="scientific">Synergistes jonesii</name>
    <dbReference type="NCBI Taxonomy" id="2754"/>
    <lineage>
        <taxon>Bacteria</taxon>
        <taxon>Thermotogati</taxon>
        <taxon>Synergistota</taxon>
        <taxon>Synergistia</taxon>
        <taxon>Synergistales</taxon>
        <taxon>Synergistaceae</taxon>
        <taxon>Synergistes</taxon>
    </lineage>
</organism>
<reference evidence="1 2" key="1">
    <citation type="submission" date="2014-04" db="EMBL/GenBank/DDBJ databases">
        <title>Draft Genome Sequence of Synergistes jonesii.</title>
        <authorList>
            <person name="Coil D.A."/>
            <person name="Eisen J.A."/>
            <person name="Holland-Moritz H.E."/>
        </authorList>
    </citation>
    <scope>NUCLEOTIDE SEQUENCE [LARGE SCALE GENOMIC DNA]</scope>
    <source>
        <strain evidence="1 2">78-1</strain>
    </source>
</reference>
<evidence type="ECO:0008006" key="3">
    <source>
        <dbReference type="Google" id="ProtNLM"/>
    </source>
</evidence>
<evidence type="ECO:0000313" key="2">
    <source>
        <dbReference type="Proteomes" id="UP000027665"/>
    </source>
</evidence>
<sequence>MSFIYGRPDRYGRRIYAGKSYVGAKNAVVLPEIEGHVAVDFYNEQGVKTYSLTSDMKESPLLKLEFENNENGCAGFTLELARGHGIDITLGQRVDVRLLGGAAPWYSGYVQTMPMRALDTEKVQTYAGYGYFARLGHIIVDKIYEDTEIAKIAEDVIRRYVEGNGATYNGSKLYFTGYAATKVNFAHATAKDALQQLSEFAVNYVWGVDEYREVFFRPRRDEVNDYMRLWVGEHVESVETEEDIESVENEIHVEGNVETTDEEGNITTTKGILAVCRDNASIRRYGLRAAVKTLPSALKAEDARQWGESELAQSKDPGRSVSLGGIRPEIIRRRITPDGLASITSEDGADVEVFPISSVKYICSKSGISMEIGLGEYKAGFEQSILKMKRDIINAELLSRAGETGG</sequence>
<evidence type="ECO:0000313" key="1">
    <source>
        <dbReference type="EMBL" id="KEJ91139.1"/>
    </source>
</evidence>
<accession>A0A073IN35</accession>
<dbReference type="STRING" id="2754.EH55_13260"/>
<gene>
    <name evidence="1" type="ORF">EH55_13260</name>
</gene>
<keyword evidence="2" id="KW-1185">Reference proteome</keyword>
<dbReference type="RefSeq" id="WP_037978743.1">
    <property type="nucleotide sequence ID" value="NZ_JMKI01000060.1"/>
</dbReference>
<dbReference type="eggNOG" id="ENOG5033WUI">
    <property type="taxonomic scope" value="Bacteria"/>
</dbReference>
<dbReference type="GeneID" id="90984739"/>
<name>A0A073IN35_9BACT</name>